<accession>A0A934MPF6</accession>
<feature type="transmembrane region" description="Helical" evidence="6">
    <location>
        <begin position="296"/>
        <end position="319"/>
    </location>
</feature>
<dbReference type="Proteomes" id="UP000640274">
    <property type="component" value="Unassembled WGS sequence"/>
</dbReference>
<evidence type="ECO:0000313" key="7">
    <source>
        <dbReference type="EMBL" id="MBJ6360369.1"/>
    </source>
</evidence>
<evidence type="ECO:0000256" key="4">
    <source>
        <dbReference type="ARBA" id="ARBA00022989"/>
    </source>
</evidence>
<dbReference type="InterPro" id="IPR011701">
    <property type="entry name" value="MFS"/>
</dbReference>
<dbReference type="InterPro" id="IPR036259">
    <property type="entry name" value="MFS_trans_sf"/>
</dbReference>
<feature type="transmembrane region" description="Helical" evidence="6">
    <location>
        <begin position="88"/>
        <end position="109"/>
    </location>
</feature>
<protein>
    <submittedName>
        <fullName evidence="7">MFS transporter</fullName>
    </submittedName>
</protein>
<feature type="transmembrane region" description="Helical" evidence="6">
    <location>
        <begin position="392"/>
        <end position="412"/>
    </location>
</feature>
<feature type="transmembrane region" description="Helical" evidence="6">
    <location>
        <begin position="234"/>
        <end position="260"/>
    </location>
</feature>
<evidence type="ECO:0000256" key="3">
    <source>
        <dbReference type="ARBA" id="ARBA00022692"/>
    </source>
</evidence>
<dbReference type="PANTHER" id="PTHR23513:SF6">
    <property type="entry name" value="MAJOR FACILITATOR SUPERFAMILY ASSOCIATED DOMAIN-CONTAINING PROTEIN"/>
    <property type="match status" value="1"/>
</dbReference>
<dbReference type="GO" id="GO:0022857">
    <property type="term" value="F:transmembrane transporter activity"/>
    <property type="evidence" value="ECO:0007669"/>
    <property type="project" value="InterPro"/>
</dbReference>
<evidence type="ECO:0000313" key="8">
    <source>
        <dbReference type="Proteomes" id="UP000640274"/>
    </source>
</evidence>
<feature type="transmembrane region" description="Helical" evidence="6">
    <location>
        <begin position="31"/>
        <end position="52"/>
    </location>
</feature>
<name>A0A934MPF6_9BACL</name>
<dbReference type="AlphaFoldDB" id="A0A934MPF6"/>
<dbReference type="Gene3D" id="1.20.1250.20">
    <property type="entry name" value="MFS general substrate transporter like domains"/>
    <property type="match status" value="1"/>
</dbReference>
<dbReference type="GO" id="GO:0005886">
    <property type="term" value="C:plasma membrane"/>
    <property type="evidence" value="ECO:0007669"/>
    <property type="project" value="UniProtKB-SubCell"/>
</dbReference>
<feature type="transmembrane region" description="Helical" evidence="6">
    <location>
        <begin position="368"/>
        <end position="386"/>
    </location>
</feature>
<evidence type="ECO:0000256" key="2">
    <source>
        <dbReference type="ARBA" id="ARBA00022475"/>
    </source>
</evidence>
<sequence length="426" mass="46825">MMNVQREEIRIRQRRGIWANRDFLKFWTGQSLSMVGSQITLMALPLIAAITLNATPFQMGVLHAVEYAPFLLFGLLAGVWVDRWPKKILLVISDFGRAALLITIPLLAWFDSLNIFYVCLISFLTGILTTFYSIAYQSALPYMLKNNELIDGNAKMEFSRSVAGVSGPGFAGVMVQWMTGAFSIILNSISFLISGFLTSTITVNEPEQRKDRQSRLSVWEDMGKGLSLVFTSRYLRSIAACSATFNFFYNMIQAVLILYATRVLEFSPVTIGLVMTLGSIGAVLSAILSNRLVGKFGFGPVITGSAFCQGIGFLFLIGATGSKGVAFGMMFASMFIVSFATTVYNIAQLSFRQSITEPEMLGRMNATMRFVVWGVIPIGALTGGALGTWIGLYMTIIVAIIGGILSFLWVFWSPVRSVTAGKVHME</sequence>
<keyword evidence="5 6" id="KW-0472">Membrane</keyword>
<feature type="transmembrane region" description="Helical" evidence="6">
    <location>
        <begin position="184"/>
        <end position="203"/>
    </location>
</feature>
<dbReference type="EMBL" id="JAELUP010000007">
    <property type="protein sequence ID" value="MBJ6360369.1"/>
    <property type="molecule type" value="Genomic_DNA"/>
</dbReference>
<feature type="transmembrane region" description="Helical" evidence="6">
    <location>
        <begin position="266"/>
        <end position="289"/>
    </location>
</feature>
<proteinExistence type="predicted"/>
<dbReference type="SUPFAM" id="SSF103473">
    <property type="entry name" value="MFS general substrate transporter"/>
    <property type="match status" value="1"/>
</dbReference>
<dbReference type="PANTHER" id="PTHR23513">
    <property type="entry name" value="INTEGRAL MEMBRANE EFFLUX PROTEIN-RELATED"/>
    <property type="match status" value="1"/>
</dbReference>
<comment type="caution">
    <text evidence="7">The sequence shown here is derived from an EMBL/GenBank/DDBJ whole genome shotgun (WGS) entry which is preliminary data.</text>
</comment>
<evidence type="ECO:0000256" key="6">
    <source>
        <dbReference type="SAM" id="Phobius"/>
    </source>
</evidence>
<feature type="transmembrane region" description="Helical" evidence="6">
    <location>
        <begin position="158"/>
        <end position="178"/>
    </location>
</feature>
<reference evidence="7" key="1">
    <citation type="submission" date="2020-12" db="EMBL/GenBank/DDBJ databases">
        <authorList>
            <person name="Huq M.A."/>
        </authorList>
    </citation>
    <scope>NUCLEOTIDE SEQUENCE</scope>
    <source>
        <strain evidence="7">MAHUQ-46</strain>
    </source>
</reference>
<keyword evidence="4 6" id="KW-1133">Transmembrane helix</keyword>
<gene>
    <name evidence="7" type="ORF">JFN88_03410</name>
</gene>
<keyword evidence="3 6" id="KW-0812">Transmembrane</keyword>
<dbReference type="CDD" id="cd06173">
    <property type="entry name" value="MFS_MefA_like"/>
    <property type="match status" value="1"/>
</dbReference>
<organism evidence="7 8">
    <name type="scientific">Paenibacillus roseus</name>
    <dbReference type="NCBI Taxonomy" id="2798579"/>
    <lineage>
        <taxon>Bacteria</taxon>
        <taxon>Bacillati</taxon>
        <taxon>Bacillota</taxon>
        <taxon>Bacilli</taxon>
        <taxon>Bacillales</taxon>
        <taxon>Paenibacillaceae</taxon>
        <taxon>Paenibacillus</taxon>
    </lineage>
</organism>
<feature type="transmembrane region" description="Helical" evidence="6">
    <location>
        <begin position="115"/>
        <end position="137"/>
    </location>
</feature>
<evidence type="ECO:0000256" key="1">
    <source>
        <dbReference type="ARBA" id="ARBA00004651"/>
    </source>
</evidence>
<comment type="subcellular location">
    <subcellularLocation>
        <location evidence="1">Cell membrane</location>
        <topology evidence="1">Multi-pass membrane protein</topology>
    </subcellularLocation>
</comment>
<dbReference type="Pfam" id="PF07690">
    <property type="entry name" value="MFS_1"/>
    <property type="match status" value="1"/>
</dbReference>
<feature type="transmembrane region" description="Helical" evidence="6">
    <location>
        <begin position="325"/>
        <end position="347"/>
    </location>
</feature>
<keyword evidence="2" id="KW-1003">Cell membrane</keyword>
<dbReference type="RefSeq" id="WP_199017894.1">
    <property type="nucleotide sequence ID" value="NZ_JAELUP010000007.1"/>
</dbReference>
<keyword evidence="8" id="KW-1185">Reference proteome</keyword>
<feature type="transmembrane region" description="Helical" evidence="6">
    <location>
        <begin position="64"/>
        <end position="81"/>
    </location>
</feature>
<evidence type="ECO:0000256" key="5">
    <source>
        <dbReference type="ARBA" id="ARBA00023136"/>
    </source>
</evidence>